<dbReference type="Proteomes" id="UP000198521">
    <property type="component" value="Unassembled WGS sequence"/>
</dbReference>
<gene>
    <name evidence="1" type="ORF">SAMN04487910_1691</name>
</gene>
<reference evidence="2" key="1">
    <citation type="submission" date="2016-10" db="EMBL/GenBank/DDBJ databases">
        <authorList>
            <person name="Varghese N."/>
            <person name="Submissions S."/>
        </authorList>
    </citation>
    <scope>NUCLEOTIDE SEQUENCE [LARGE SCALE GENOMIC DNA]</scope>
    <source>
        <strain evidence="2">DSM 25232 / NCIMB 14723 / 92V</strain>
    </source>
</reference>
<accession>A0A1H7MCZ3</accession>
<protein>
    <submittedName>
        <fullName evidence="1">Uncharacterized protein</fullName>
    </submittedName>
</protein>
<evidence type="ECO:0000313" key="2">
    <source>
        <dbReference type="Proteomes" id="UP000198521"/>
    </source>
</evidence>
<name>A0A1H7MCZ3_AQUAM</name>
<dbReference type="AlphaFoldDB" id="A0A1H7MCZ3"/>
<proteinExistence type="predicted"/>
<dbReference type="EMBL" id="FOAB01000003">
    <property type="protein sequence ID" value="SEL09200.1"/>
    <property type="molecule type" value="Genomic_DNA"/>
</dbReference>
<keyword evidence="2" id="KW-1185">Reference proteome</keyword>
<organism evidence="1 2">
    <name type="scientific">Aquimarina amphilecti</name>
    <dbReference type="NCBI Taxonomy" id="1038014"/>
    <lineage>
        <taxon>Bacteria</taxon>
        <taxon>Pseudomonadati</taxon>
        <taxon>Bacteroidota</taxon>
        <taxon>Flavobacteriia</taxon>
        <taxon>Flavobacteriales</taxon>
        <taxon>Flavobacteriaceae</taxon>
        <taxon>Aquimarina</taxon>
    </lineage>
</organism>
<dbReference type="STRING" id="1038014.SAMN04487910_1691"/>
<evidence type="ECO:0000313" key="1">
    <source>
        <dbReference type="EMBL" id="SEL09200.1"/>
    </source>
</evidence>
<sequence length="56" mass="6577">MDIVVHNLRETIHFFYFSFISLTLVLKEIPRTNPAPKDKPIAILFVNIPMQISFLF</sequence>